<evidence type="ECO:0000256" key="1">
    <source>
        <dbReference type="ARBA" id="ARBA00004651"/>
    </source>
</evidence>
<feature type="transmembrane region" description="Helical" evidence="7">
    <location>
        <begin position="12"/>
        <end position="30"/>
    </location>
</feature>
<evidence type="ECO:0000256" key="5">
    <source>
        <dbReference type="ARBA" id="ARBA00022989"/>
    </source>
</evidence>
<evidence type="ECO:0000313" key="8">
    <source>
        <dbReference type="EMBL" id="EXI69024.1"/>
    </source>
</evidence>
<comment type="caution">
    <text evidence="8">The sequence shown here is derived from an EMBL/GenBank/DDBJ whole genome shotgun (WGS) entry which is preliminary data.</text>
</comment>
<comment type="similarity">
    <text evidence="2">Belongs to the CPA3 antiporters (TC 2.A.63) subunit E family.</text>
</comment>
<dbReference type="Proteomes" id="UP000020218">
    <property type="component" value="Unassembled WGS sequence"/>
</dbReference>
<evidence type="ECO:0000256" key="2">
    <source>
        <dbReference type="ARBA" id="ARBA00006228"/>
    </source>
</evidence>
<protein>
    <submittedName>
        <fullName evidence="8">Multiple resistance and pH homeostasis protein E</fullName>
    </submittedName>
</protein>
<dbReference type="Pfam" id="PF01899">
    <property type="entry name" value="MNHE"/>
    <property type="match status" value="1"/>
</dbReference>
<evidence type="ECO:0000256" key="4">
    <source>
        <dbReference type="ARBA" id="ARBA00022692"/>
    </source>
</evidence>
<dbReference type="GO" id="GO:0008324">
    <property type="term" value="F:monoatomic cation transmembrane transporter activity"/>
    <property type="evidence" value="ECO:0007669"/>
    <property type="project" value="InterPro"/>
</dbReference>
<evidence type="ECO:0000256" key="7">
    <source>
        <dbReference type="SAM" id="Phobius"/>
    </source>
</evidence>
<dbReference type="EMBL" id="JFAX01000003">
    <property type="protein sequence ID" value="EXI69024.1"/>
    <property type="molecule type" value="Genomic_DNA"/>
</dbReference>
<accession>A0A011PRR7</accession>
<dbReference type="STRING" id="1454001.AW08_00850"/>
<evidence type="ECO:0000256" key="6">
    <source>
        <dbReference type="ARBA" id="ARBA00023136"/>
    </source>
</evidence>
<keyword evidence="9" id="KW-1185">Reference proteome</keyword>
<keyword evidence="6 7" id="KW-0472">Membrane</keyword>
<organism evidence="8 9">
    <name type="scientific">Candidatus Accumulibacter adjunctus</name>
    <dbReference type="NCBI Taxonomy" id="1454001"/>
    <lineage>
        <taxon>Bacteria</taxon>
        <taxon>Pseudomonadati</taxon>
        <taxon>Pseudomonadota</taxon>
        <taxon>Betaproteobacteria</taxon>
        <taxon>Candidatus Accumulibacter</taxon>
    </lineage>
</organism>
<dbReference type="InterPro" id="IPR002758">
    <property type="entry name" value="Cation_antiport_E"/>
</dbReference>
<sequence length="111" mass="11919">MRRPAAIVRLSLRFVVHCVLSGIATARIILRRRPARAGLVRLRIAPMSETGAAVLAAMVTLAPGSSVIDIDPERREMLLHLLDLDGADGTVAGIRRDFEPDVAALFPAGVQ</sequence>
<comment type="subcellular location">
    <subcellularLocation>
        <location evidence="1">Cell membrane</location>
        <topology evidence="1">Multi-pass membrane protein</topology>
    </subcellularLocation>
</comment>
<name>A0A011PRR7_9PROT</name>
<proteinExistence type="inferred from homology"/>
<gene>
    <name evidence="8" type="primary">mrpE</name>
    <name evidence="8" type="ORF">AW08_00850</name>
</gene>
<evidence type="ECO:0000256" key="3">
    <source>
        <dbReference type="ARBA" id="ARBA00022475"/>
    </source>
</evidence>
<keyword evidence="5 7" id="KW-1133">Transmembrane helix</keyword>
<reference evidence="8" key="1">
    <citation type="submission" date="2014-02" db="EMBL/GenBank/DDBJ databases">
        <title>Expanding our view of genomic diversity in Candidatus Accumulibacter clades.</title>
        <authorList>
            <person name="Skennerton C.T."/>
            <person name="Barr J.J."/>
            <person name="Slater F.R."/>
            <person name="Bond P.L."/>
            <person name="Tyson G.W."/>
        </authorList>
    </citation>
    <scope>NUCLEOTIDE SEQUENCE [LARGE SCALE GENOMIC DNA]</scope>
</reference>
<dbReference type="PANTHER" id="PTHR34584">
    <property type="entry name" value="NA(+)/H(+) ANTIPORTER SUBUNIT E1"/>
    <property type="match status" value="1"/>
</dbReference>
<dbReference type="PANTHER" id="PTHR34584:SF1">
    <property type="entry name" value="NA(+)_H(+) ANTIPORTER SUBUNIT E1"/>
    <property type="match status" value="1"/>
</dbReference>
<dbReference type="GO" id="GO:0005886">
    <property type="term" value="C:plasma membrane"/>
    <property type="evidence" value="ECO:0007669"/>
    <property type="project" value="UniProtKB-SubCell"/>
</dbReference>
<dbReference type="AlphaFoldDB" id="A0A011PRR7"/>
<keyword evidence="4 7" id="KW-0812">Transmembrane</keyword>
<evidence type="ECO:0000313" key="9">
    <source>
        <dbReference type="Proteomes" id="UP000020218"/>
    </source>
</evidence>
<dbReference type="PATRIC" id="fig|1454001.3.peg.796"/>
<keyword evidence="3" id="KW-1003">Cell membrane</keyword>